<evidence type="ECO:0000259" key="3">
    <source>
        <dbReference type="Pfam" id="PF23598"/>
    </source>
</evidence>
<dbReference type="AlphaFoldDB" id="A0AA88RFQ9"/>
<feature type="region of interest" description="Disordered" evidence="2">
    <location>
        <begin position="85"/>
        <end position="109"/>
    </location>
</feature>
<accession>A0AA88RFQ9</accession>
<name>A0AA88RFQ9_9ASTE</name>
<dbReference type="InterPro" id="IPR055414">
    <property type="entry name" value="LRR_R13L4/SHOC2-like"/>
</dbReference>
<proteinExistence type="predicted"/>
<comment type="caution">
    <text evidence="4">The sequence shown here is derived from an EMBL/GenBank/DDBJ whole genome shotgun (WGS) entry which is preliminary data.</text>
</comment>
<evidence type="ECO:0000313" key="5">
    <source>
        <dbReference type="Proteomes" id="UP001187471"/>
    </source>
</evidence>
<dbReference type="Proteomes" id="UP001187471">
    <property type="component" value="Unassembled WGS sequence"/>
</dbReference>
<organism evidence="4 5">
    <name type="scientific">Escallonia rubra</name>
    <dbReference type="NCBI Taxonomy" id="112253"/>
    <lineage>
        <taxon>Eukaryota</taxon>
        <taxon>Viridiplantae</taxon>
        <taxon>Streptophyta</taxon>
        <taxon>Embryophyta</taxon>
        <taxon>Tracheophyta</taxon>
        <taxon>Spermatophyta</taxon>
        <taxon>Magnoliopsida</taxon>
        <taxon>eudicotyledons</taxon>
        <taxon>Gunneridae</taxon>
        <taxon>Pentapetalae</taxon>
        <taxon>asterids</taxon>
        <taxon>campanulids</taxon>
        <taxon>Escalloniales</taxon>
        <taxon>Escalloniaceae</taxon>
        <taxon>Escallonia</taxon>
    </lineage>
</organism>
<evidence type="ECO:0000256" key="2">
    <source>
        <dbReference type="SAM" id="MobiDB-lite"/>
    </source>
</evidence>
<dbReference type="Pfam" id="PF23598">
    <property type="entry name" value="LRR_14"/>
    <property type="match status" value="1"/>
</dbReference>
<gene>
    <name evidence="4" type="ORF">RJ640_022544</name>
</gene>
<evidence type="ECO:0000313" key="4">
    <source>
        <dbReference type="EMBL" id="KAK2978086.1"/>
    </source>
</evidence>
<keyword evidence="5" id="KW-1185">Reference proteome</keyword>
<dbReference type="Pfam" id="PF05623">
    <property type="entry name" value="DUF789"/>
    <property type="match status" value="1"/>
</dbReference>
<dbReference type="PANTHER" id="PTHR31343">
    <property type="entry name" value="T15D22.8"/>
    <property type="match status" value="1"/>
</dbReference>
<dbReference type="Gene3D" id="3.80.10.10">
    <property type="entry name" value="Ribonuclease Inhibitor"/>
    <property type="match status" value="1"/>
</dbReference>
<dbReference type="InterPro" id="IPR032675">
    <property type="entry name" value="LRR_dom_sf"/>
</dbReference>
<reference evidence="4" key="1">
    <citation type="submission" date="2022-12" db="EMBL/GenBank/DDBJ databases">
        <title>Draft genome assemblies for two species of Escallonia (Escalloniales).</title>
        <authorList>
            <person name="Chanderbali A."/>
            <person name="Dervinis C."/>
            <person name="Anghel I."/>
            <person name="Soltis D."/>
            <person name="Soltis P."/>
            <person name="Zapata F."/>
        </authorList>
    </citation>
    <scope>NUCLEOTIDE SEQUENCE</scope>
    <source>
        <strain evidence="4">UCBG92.1500</strain>
        <tissue evidence="4">Leaf</tissue>
    </source>
</reference>
<feature type="region of interest" description="Disordered" evidence="2">
    <location>
        <begin position="462"/>
        <end position="486"/>
    </location>
</feature>
<keyword evidence="1" id="KW-0677">Repeat</keyword>
<dbReference type="SUPFAM" id="SSF52058">
    <property type="entry name" value="L domain-like"/>
    <property type="match status" value="1"/>
</dbReference>
<protein>
    <recommendedName>
        <fullName evidence="3">Disease resistance R13L4/SHOC-2-like LRR domain-containing protein</fullName>
    </recommendedName>
</protein>
<dbReference type="PANTHER" id="PTHR31343:SF29">
    <property type="entry name" value="DUF789 DOMAIN-CONTAINING PROTEIN"/>
    <property type="match status" value="1"/>
</dbReference>
<sequence>MGYLQDLNSQWQPVKKGITKYFTLGDLWECYDEWSAYGAGTPVVLNNGENVVQYYVPYLSAIQIYVNKSSAISRYDTDPVEFEVDSWSDDSGSDKLSRSLSNNSSKAWDATSADSSIDHEGALPMKDRLGNLYFEYYDTCSPYWRILLMDKVNNLCRLVDFGFCYIAYVSKRFILEEDNTGICYLEIESKISLAAMSMLIRYTPFEDGTVLLLKEEIRASFFESTEKLRVLNLYRIGIFSLPPSFSKLIGLKVLYLNGYSGLASLPSQIEKLEHLEVLDIRVSCLPHHIGSLVNLSRLLLSVTSSLGRETNPEDCFFDYKEISMLPKLEELFIDVKCQDRKKMVSKVITNTATMKKLNIPQISNPQIPTPDRYNKFVKYCNGKWSDPPIFTALNKADAVELFNHEHQFLSDFERVGMNQVQHCQVESWKNIRSIVDGGMNCLILRNLERLYMKDLPEGTPQRAASKFVQSEDSSSYQMPKVDYDSF</sequence>
<feature type="compositionally biased region" description="Polar residues" evidence="2">
    <location>
        <begin position="467"/>
        <end position="477"/>
    </location>
</feature>
<feature type="domain" description="Disease resistance R13L4/SHOC-2-like LRR" evidence="3">
    <location>
        <begin position="216"/>
        <end position="363"/>
    </location>
</feature>
<dbReference type="InterPro" id="IPR008507">
    <property type="entry name" value="DUF789"/>
</dbReference>
<evidence type="ECO:0000256" key="1">
    <source>
        <dbReference type="ARBA" id="ARBA00022737"/>
    </source>
</evidence>
<dbReference type="EMBL" id="JAVXUO010001901">
    <property type="protein sequence ID" value="KAK2978086.1"/>
    <property type="molecule type" value="Genomic_DNA"/>
</dbReference>